<evidence type="ECO:0000313" key="4">
    <source>
        <dbReference type="Proteomes" id="UP000828390"/>
    </source>
</evidence>
<organism evidence="3 4">
    <name type="scientific">Dreissena polymorpha</name>
    <name type="common">Zebra mussel</name>
    <name type="synonym">Mytilus polymorpha</name>
    <dbReference type="NCBI Taxonomy" id="45954"/>
    <lineage>
        <taxon>Eukaryota</taxon>
        <taxon>Metazoa</taxon>
        <taxon>Spiralia</taxon>
        <taxon>Lophotrochozoa</taxon>
        <taxon>Mollusca</taxon>
        <taxon>Bivalvia</taxon>
        <taxon>Autobranchia</taxon>
        <taxon>Heteroconchia</taxon>
        <taxon>Euheterodonta</taxon>
        <taxon>Imparidentia</taxon>
        <taxon>Neoheterodontei</taxon>
        <taxon>Myida</taxon>
        <taxon>Dreissenoidea</taxon>
        <taxon>Dreissenidae</taxon>
        <taxon>Dreissena</taxon>
    </lineage>
</organism>
<dbReference type="EMBL" id="JAIWYP010000015">
    <property type="protein sequence ID" value="KAH3704250.1"/>
    <property type="molecule type" value="Genomic_DNA"/>
</dbReference>
<gene>
    <name evidence="3" type="ORF">DPMN_079306</name>
</gene>
<feature type="domain" description="EF-hand" evidence="2">
    <location>
        <begin position="63"/>
        <end position="98"/>
    </location>
</feature>
<evidence type="ECO:0000313" key="3">
    <source>
        <dbReference type="EMBL" id="KAH3704250.1"/>
    </source>
</evidence>
<feature type="domain" description="EF-hand" evidence="2">
    <location>
        <begin position="100"/>
        <end position="132"/>
    </location>
</feature>
<proteinExistence type="predicted"/>
<keyword evidence="4" id="KW-1185">Reference proteome</keyword>
<dbReference type="Gene3D" id="1.10.238.10">
    <property type="entry name" value="EF-hand"/>
    <property type="match status" value="1"/>
</dbReference>
<evidence type="ECO:0000256" key="1">
    <source>
        <dbReference type="ARBA" id="ARBA00022837"/>
    </source>
</evidence>
<dbReference type="CDD" id="cd00051">
    <property type="entry name" value="EFh"/>
    <property type="match status" value="1"/>
</dbReference>
<accession>A0A9D4BI96</accession>
<dbReference type="Pfam" id="PF13202">
    <property type="entry name" value="EF-hand_5"/>
    <property type="match status" value="1"/>
</dbReference>
<dbReference type="InterPro" id="IPR011992">
    <property type="entry name" value="EF-hand-dom_pair"/>
</dbReference>
<name>A0A9D4BI96_DREPO</name>
<dbReference type="Proteomes" id="UP000828390">
    <property type="component" value="Unassembled WGS sequence"/>
</dbReference>
<dbReference type="Pfam" id="PF13405">
    <property type="entry name" value="EF-hand_6"/>
    <property type="match status" value="1"/>
</dbReference>
<comment type="caution">
    <text evidence="3">The sequence shown here is derived from an EMBL/GenBank/DDBJ whole genome shotgun (WGS) entry which is preliminary data.</text>
</comment>
<dbReference type="SUPFAM" id="SSF47473">
    <property type="entry name" value="EF-hand"/>
    <property type="match status" value="1"/>
</dbReference>
<dbReference type="AlphaFoldDB" id="A0A9D4BI96"/>
<dbReference type="SMART" id="SM00054">
    <property type="entry name" value="EFh"/>
    <property type="match status" value="2"/>
</dbReference>
<dbReference type="InterPro" id="IPR018247">
    <property type="entry name" value="EF_Hand_1_Ca_BS"/>
</dbReference>
<sequence length="178" mass="20578">MLKIAIKPVSTGLRAIRRYGFKTSLRARRRKEVMDVFEKYMQNNVRDLKNEQATDLFQKEFQLDVEQAEVMFNTFDKDKNGIISIWEFQQFYMCMGDHCQEVIDKFKELDADGSGKLDGEEAKEGLKTLQTATVRHLEKKEIEFFMKSAVGDDGLIDLGAFTILLYTLKLYKAPAPKS</sequence>
<reference evidence="3" key="1">
    <citation type="journal article" date="2019" name="bioRxiv">
        <title>The Genome of the Zebra Mussel, Dreissena polymorpha: A Resource for Invasive Species Research.</title>
        <authorList>
            <person name="McCartney M.A."/>
            <person name="Auch B."/>
            <person name="Kono T."/>
            <person name="Mallez S."/>
            <person name="Zhang Y."/>
            <person name="Obille A."/>
            <person name="Becker A."/>
            <person name="Abrahante J.E."/>
            <person name="Garbe J."/>
            <person name="Badalamenti J.P."/>
            <person name="Herman A."/>
            <person name="Mangelson H."/>
            <person name="Liachko I."/>
            <person name="Sullivan S."/>
            <person name="Sone E.D."/>
            <person name="Koren S."/>
            <person name="Silverstein K.A.T."/>
            <person name="Beckman K.B."/>
            <person name="Gohl D.M."/>
        </authorList>
    </citation>
    <scope>NUCLEOTIDE SEQUENCE</scope>
    <source>
        <strain evidence="3">Duluth1</strain>
        <tissue evidence="3">Whole animal</tissue>
    </source>
</reference>
<keyword evidence="1" id="KW-0106">Calcium</keyword>
<dbReference type="InterPro" id="IPR002048">
    <property type="entry name" value="EF_hand_dom"/>
</dbReference>
<dbReference type="GO" id="GO:0005509">
    <property type="term" value="F:calcium ion binding"/>
    <property type="evidence" value="ECO:0007669"/>
    <property type="project" value="InterPro"/>
</dbReference>
<evidence type="ECO:0000259" key="2">
    <source>
        <dbReference type="PROSITE" id="PS50222"/>
    </source>
</evidence>
<reference evidence="3" key="2">
    <citation type="submission" date="2020-11" db="EMBL/GenBank/DDBJ databases">
        <authorList>
            <person name="McCartney M.A."/>
            <person name="Auch B."/>
            <person name="Kono T."/>
            <person name="Mallez S."/>
            <person name="Becker A."/>
            <person name="Gohl D.M."/>
            <person name="Silverstein K.A.T."/>
            <person name="Koren S."/>
            <person name="Bechman K.B."/>
            <person name="Herman A."/>
            <person name="Abrahante J.E."/>
            <person name="Garbe J."/>
        </authorList>
    </citation>
    <scope>NUCLEOTIDE SEQUENCE</scope>
    <source>
        <strain evidence="3">Duluth1</strain>
        <tissue evidence="3">Whole animal</tissue>
    </source>
</reference>
<dbReference type="PROSITE" id="PS50222">
    <property type="entry name" value="EF_HAND_2"/>
    <property type="match status" value="2"/>
</dbReference>
<protein>
    <recommendedName>
        <fullName evidence="2">EF-hand domain-containing protein</fullName>
    </recommendedName>
</protein>
<dbReference type="PROSITE" id="PS00018">
    <property type="entry name" value="EF_HAND_1"/>
    <property type="match status" value="1"/>
</dbReference>